<dbReference type="PANTHER" id="PTHR23130">
    <property type="entry name" value="CYTOCHROME B561 AND DOMON DOMAIN-CONTAINING PROTEIN"/>
    <property type="match status" value="1"/>
</dbReference>
<feature type="domain" description="Cytochrome b561" evidence="10">
    <location>
        <begin position="218"/>
        <end position="409"/>
    </location>
</feature>
<evidence type="ECO:0000259" key="10">
    <source>
        <dbReference type="PROSITE" id="PS50939"/>
    </source>
</evidence>
<reference evidence="11 12" key="1">
    <citation type="journal article" date="2021" name="Hortic Res">
        <title>The domestication of Cucurbita argyrosperma as revealed by the genome of its wild relative.</title>
        <authorList>
            <person name="Barrera-Redondo J."/>
            <person name="Sanchez-de la Vega G."/>
            <person name="Aguirre-Liguori J.A."/>
            <person name="Castellanos-Morales G."/>
            <person name="Gutierrez-Guerrero Y.T."/>
            <person name="Aguirre-Dugua X."/>
            <person name="Aguirre-Planter E."/>
            <person name="Tenaillon M.I."/>
            <person name="Lira-Saade R."/>
            <person name="Eguiarte L.E."/>
        </authorList>
    </citation>
    <scope>NUCLEOTIDE SEQUENCE [LARGE SCALE GENOMIC DNA]</scope>
    <source>
        <strain evidence="11">JBR-2021</strain>
    </source>
</reference>
<dbReference type="InterPro" id="IPR045266">
    <property type="entry name" value="DOH_DOMON"/>
</dbReference>
<evidence type="ECO:0000256" key="7">
    <source>
        <dbReference type="ARBA" id="ARBA00023136"/>
    </source>
</evidence>
<keyword evidence="5" id="KW-0249">Electron transport</keyword>
<dbReference type="PANTHER" id="PTHR23130:SF165">
    <property type="entry name" value="CYTOCHROME B561 AND DOMON DOMAIN-CONTAINING PROTEIN"/>
    <property type="match status" value="1"/>
</dbReference>
<keyword evidence="2" id="KW-0813">Transport</keyword>
<sequence length="462" mass="51433">MASSLSTFHLFDRKGEVPSMAISRFLSKEGKKNEKAKEMAGSISNFSKKLLPSLFCLVVVGLTPEAPDVQSPSCSSNLREILPTPYSDLSGLACSLIWQQTFSFHFYQDDQNVTTLVLAGKHAYRWIGIGFSGDGKMVGSSAIVAWIERDGVSGLRQYYLEGKNMSRVIPDKGDLHFTTASPAVVVHGELLYIAFQLKFSTSLSHQPILIAVGSGNPLRNGLLPKHVNSTTTHIEFSTGRVARQPMNPSELRRYHGMAAIIGWGILTPAGLLIARYFRHVEPSWYYFHSSTQFVGFFIGIISISLGRNLYQRTNATFLGHKFLGYTVFFLAGLEVCQFMGRPSRESIRRQYWNFVHYWVGRTAMVLGVSNVFVGFHGVNADQGLKICFFVAFVTLLIALIFFEGRMRRKNEIPKAIIDQPPVFRVAKLPIPNNLPSSTKVLQSVGSADALPSVRFNDVLITF</sequence>
<dbReference type="InterPro" id="IPR005018">
    <property type="entry name" value="DOMON_domain"/>
</dbReference>
<feature type="non-terminal residue" evidence="11">
    <location>
        <position position="1"/>
    </location>
</feature>
<proteinExistence type="predicted"/>
<dbReference type="CDD" id="cd09631">
    <property type="entry name" value="DOMON_DOH"/>
    <property type="match status" value="1"/>
</dbReference>
<name>A0AAV6NZM0_9ROSI</name>
<dbReference type="Proteomes" id="UP000685013">
    <property type="component" value="Chromosome 2"/>
</dbReference>
<gene>
    <name evidence="11" type="ORF">SDJN03_02909</name>
</gene>
<dbReference type="AlphaFoldDB" id="A0AAV6NZM0"/>
<keyword evidence="6 8" id="KW-1133">Transmembrane helix</keyword>
<evidence type="ECO:0000259" key="9">
    <source>
        <dbReference type="PROSITE" id="PS50836"/>
    </source>
</evidence>
<protein>
    <submittedName>
        <fullName evidence="11">Cytochrome b561 and DOMON domain-containing protein</fullName>
    </submittedName>
</protein>
<evidence type="ECO:0000256" key="3">
    <source>
        <dbReference type="ARBA" id="ARBA00022692"/>
    </source>
</evidence>
<accession>A0AAV6NZM0</accession>
<feature type="transmembrane region" description="Helical" evidence="8">
    <location>
        <begin position="254"/>
        <end position="277"/>
    </location>
</feature>
<dbReference type="InterPro" id="IPR006593">
    <property type="entry name" value="Cyt_b561/ferric_Rdtase_TM"/>
</dbReference>
<comment type="caution">
    <text evidence="11">The sequence shown here is derived from an EMBL/GenBank/DDBJ whole genome shotgun (WGS) entry which is preliminary data.</text>
</comment>
<dbReference type="EMBL" id="JAGKQH010000002">
    <property type="protein sequence ID" value="KAG6605592.1"/>
    <property type="molecule type" value="Genomic_DNA"/>
</dbReference>
<evidence type="ECO:0000256" key="2">
    <source>
        <dbReference type="ARBA" id="ARBA00022448"/>
    </source>
</evidence>
<evidence type="ECO:0000313" key="11">
    <source>
        <dbReference type="EMBL" id="KAG6605592.1"/>
    </source>
</evidence>
<dbReference type="Pfam" id="PF03351">
    <property type="entry name" value="DOMON"/>
    <property type="match status" value="1"/>
</dbReference>
<feature type="domain" description="DOMON" evidence="9">
    <location>
        <begin position="98"/>
        <end position="215"/>
    </location>
</feature>
<dbReference type="CDD" id="cd08760">
    <property type="entry name" value="Cyt_b561_FRRS1_like"/>
    <property type="match status" value="1"/>
</dbReference>
<evidence type="ECO:0000256" key="8">
    <source>
        <dbReference type="SAM" id="Phobius"/>
    </source>
</evidence>
<keyword evidence="12" id="KW-1185">Reference proteome</keyword>
<dbReference type="SMART" id="SM00665">
    <property type="entry name" value="B561"/>
    <property type="match status" value="1"/>
</dbReference>
<evidence type="ECO:0000256" key="1">
    <source>
        <dbReference type="ARBA" id="ARBA00004370"/>
    </source>
</evidence>
<keyword evidence="4" id="KW-0732">Signal</keyword>
<dbReference type="PROSITE" id="PS50939">
    <property type="entry name" value="CYTOCHROME_B561"/>
    <property type="match status" value="1"/>
</dbReference>
<dbReference type="SMART" id="SM00664">
    <property type="entry name" value="DoH"/>
    <property type="match status" value="1"/>
</dbReference>
<keyword evidence="7 8" id="KW-0472">Membrane</keyword>
<dbReference type="PROSITE" id="PS50836">
    <property type="entry name" value="DOMON"/>
    <property type="match status" value="1"/>
</dbReference>
<feature type="transmembrane region" description="Helical" evidence="8">
    <location>
        <begin position="357"/>
        <end position="377"/>
    </location>
</feature>
<evidence type="ECO:0000256" key="6">
    <source>
        <dbReference type="ARBA" id="ARBA00022989"/>
    </source>
</evidence>
<comment type="subcellular location">
    <subcellularLocation>
        <location evidence="1">Membrane</location>
    </subcellularLocation>
</comment>
<organism evidence="11 12">
    <name type="scientific">Cucurbita argyrosperma subsp. sororia</name>
    <dbReference type="NCBI Taxonomy" id="37648"/>
    <lineage>
        <taxon>Eukaryota</taxon>
        <taxon>Viridiplantae</taxon>
        <taxon>Streptophyta</taxon>
        <taxon>Embryophyta</taxon>
        <taxon>Tracheophyta</taxon>
        <taxon>Spermatophyta</taxon>
        <taxon>Magnoliopsida</taxon>
        <taxon>eudicotyledons</taxon>
        <taxon>Gunneridae</taxon>
        <taxon>Pentapetalae</taxon>
        <taxon>rosids</taxon>
        <taxon>fabids</taxon>
        <taxon>Cucurbitales</taxon>
        <taxon>Cucurbitaceae</taxon>
        <taxon>Cucurbiteae</taxon>
        <taxon>Cucurbita</taxon>
    </lineage>
</organism>
<keyword evidence="3 8" id="KW-0812">Transmembrane</keyword>
<dbReference type="GO" id="GO:0016020">
    <property type="term" value="C:membrane"/>
    <property type="evidence" value="ECO:0007669"/>
    <property type="project" value="UniProtKB-SubCell"/>
</dbReference>
<feature type="transmembrane region" description="Helical" evidence="8">
    <location>
        <begin position="317"/>
        <end position="336"/>
    </location>
</feature>
<feature type="transmembrane region" description="Helical" evidence="8">
    <location>
        <begin position="383"/>
        <end position="402"/>
    </location>
</feature>
<evidence type="ECO:0000256" key="4">
    <source>
        <dbReference type="ARBA" id="ARBA00022729"/>
    </source>
</evidence>
<feature type="transmembrane region" description="Helical" evidence="8">
    <location>
        <begin position="284"/>
        <end position="305"/>
    </location>
</feature>
<evidence type="ECO:0000256" key="5">
    <source>
        <dbReference type="ARBA" id="ARBA00022982"/>
    </source>
</evidence>
<evidence type="ECO:0000313" key="12">
    <source>
        <dbReference type="Proteomes" id="UP000685013"/>
    </source>
</evidence>